<protein>
    <submittedName>
        <fullName evidence="1">Uncharacterized protein</fullName>
    </submittedName>
</protein>
<dbReference type="EMBL" id="JACAGC010000025">
    <property type="protein sequence ID" value="KAF6278126.1"/>
    <property type="molecule type" value="Genomic_DNA"/>
</dbReference>
<gene>
    <name evidence="1" type="ORF">mRhiFer1_009410</name>
</gene>
<reference evidence="1 2" key="1">
    <citation type="journal article" date="2020" name="Nature">
        <title>Six reference-quality genomes reveal evolution of bat adaptations.</title>
        <authorList>
            <person name="Jebb D."/>
            <person name="Huang Z."/>
            <person name="Pippel M."/>
            <person name="Hughes G.M."/>
            <person name="Lavrichenko K."/>
            <person name="Devanna P."/>
            <person name="Winkler S."/>
            <person name="Jermiin L.S."/>
            <person name="Skirmuntt E.C."/>
            <person name="Katzourakis A."/>
            <person name="Burkitt-Gray L."/>
            <person name="Ray D.A."/>
            <person name="Sullivan K.A.M."/>
            <person name="Roscito J.G."/>
            <person name="Kirilenko B.M."/>
            <person name="Davalos L.M."/>
            <person name="Corthals A.P."/>
            <person name="Power M.L."/>
            <person name="Jones G."/>
            <person name="Ransome R.D."/>
            <person name="Dechmann D.K.N."/>
            <person name="Locatelli A.G."/>
            <person name="Puechmaille S.J."/>
            <person name="Fedrigo O."/>
            <person name="Jarvis E.D."/>
            <person name="Hiller M."/>
            <person name="Vernes S.C."/>
            <person name="Myers E.W."/>
            <person name="Teeling E.C."/>
        </authorList>
    </citation>
    <scope>NUCLEOTIDE SEQUENCE [LARGE SCALE GENOMIC DNA]</scope>
    <source>
        <strain evidence="1">MRhiFer1</strain>
        <tissue evidence="1">Lung</tissue>
    </source>
</reference>
<sequence>MFLGTSSKFSDLAHSARQSTVIDPNTDGQTTQLQSTGLLSHIWPSAGVGGYSLCLTPLHPCQDYPGATVASGSSLPTLESRLSGGREEAPWVWEDDLVHAESGLALECRIGKCREPHTIVGKNGCFYYAFSARGTQVQGQLPRHSQLSCLEQRPPFCFCGVSLC</sequence>
<dbReference type="Proteomes" id="UP000585614">
    <property type="component" value="Unassembled WGS sequence"/>
</dbReference>
<evidence type="ECO:0000313" key="1">
    <source>
        <dbReference type="EMBL" id="KAF6278126.1"/>
    </source>
</evidence>
<organism evidence="1 2">
    <name type="scientific">Rhinolophus ferrumequinum</name>
    <name type="common">Greater horseshoe bat</name>
    <dbReference type="NCBI Taxonomy" id="59479"/>
    <lineage>
        <taxon>Eukaryota</taxon>
        <taxon>Metazoa</taxon>
        <taxon>Chordata</taxon>
        <taxon>Craniata</taxon>
        <taxon>Vertebrata</taxon>
        <taxon>Euteleostomi</taxon>
        <taxon>Mammalia</taxon>
        <taxon>Eutheria</taxon>
        <taxon>Laurasiatheria</taxon>
        <taxon>Chiroptera</taxon>
        <taxon>Yinpterochiroptera</taxon>
        <taxon>Rhinolophoidea</taxon>
        <taxon>Rhinolophidae</taxon>
        <taxon>Rhinolophinae</taxon>
        <taxon>Rhinolophus</taxon>
    </lineage>
</organism>
<evidence type="ECO:0000313" key="2">
    <source>
        <dbReference type="Proteomes" id="UP000585614"/>
    </source>
</evidence>
<dbReference type="AlphaFoldDB" id="A0A7J7RPP0"/>
<name>A0A7J7RPP0_RHIFE</name>
<proteinExistence type="predicted"/>
<accession>A0A7J7RPP0</accession>
<comment type="caution">
    <text evidence="1">The sequence shown here is derived from an EMBL/GenBank/DDBJ whole genome shotgun (WGS) entry which is preliminary data.</text>
</comment>